<evidence type="ECO:0000256" key="1">
    <source>
        <dbReference type="ARBA" id="ARBA00022723"/>
    </source>
</evidence>
<dbReference type="FunFam" id="3.40.30.10:FF:000012">
    <property type="entry name" value="Monothiol glutaredoxin"/>
    <property type="match status" value="2"/>
</dbReference>
<dbReference type="InterPro" id="IPR036249">
    <property type="entry name" value="Thioredoxin-like_sf"/>
</dbReference>
<accession>A0A6T6EQF6</accession>
<dbReference type="EMBL" id="HBEF01007017">
    <property type="protein sequence ID" value="CAD8332278.1"/>
    <property type="molecule type" value="Transcribed_RNA"/>
</dbReference>
<dbReference type="PROSITE" id="PS51354">
    <property type="entry name" value="GLUTAREDOXIN_2"/>
    <property type="match status" value="2"/>
</dbReference>
<dbReference type="GO" id="GO:0051536">
    <property type="term" value="F:iron-sulfur cluster binding"/>
    <property type="evidence" value="ECO:0007669"/>
    <property type="project" value="UniProtKB-KW"/>
</dbReference>
<organism evidence="5">
    <name type="scientific">Craspedostauros australis</name>
    <dbReference type="NCBI Taxonomy" id="1486917"/>
    <lineage>
        <taxon>Eukaryota</taxon>
        <taxon>Sar</taxon>
        <taxon>Stramenopiles</taxon>
        <taxon>Ochrophyta</taxon>
        <taxon>Bacillariophyta</taxon>
        <taxon>Bacillariophyceae</taxon>
        <taxon>Bacillariophycidae</taxon>
        <taxon>Naviculales</taxon>
        <taxon>Naviculaceae</taxon>
        <taxon>Craspedostauros</taxon>
    </lineage>
</organism>
<evidence type="ECO:0000256" key="2">
    <source>
        <dbReference type="ARBA" id="ARBA00023004"/>
    </source>
</evidence>
<dbReference type="CDD" id="cd03028">
    <property type="entry name" value="GRX_PICOT_like"/>
    <property type="match status" value="2"/>
</dbReference>
<evidence type="ECO:0000256" key="3">
    <source>
        <dbReference type="ARBA" id="ARBA00023014"/>
    </source>
</evidence>
<keyword evidence="3" id="KW-0411">Iron-sulfur</keyword>
<name>A0A6T6EQF6_9STRA</name>
<keyword evidence="2" id="KW-0408">Iron</keyword>
<dbReference type="InterPro" id="IPR033658">
    <property type="entry name" value="GRX_PICOT-like"/>
</dbReference>
<evidence type="ECO:0000313" key="6">
    <source>
        <dbReference type="EMBL" id="CAD8332279.1"/>
    </source>
</evidence>
<dbReference type="Gene3D" id="3.40.30.10">
    <property type="entry name" value="Glutaredoxin"/>
    <property type="match status" value="3"/>
</dbReference>
<dbReference type="InterPro" id="IPR004480">
    <property type="entry name" value="Monothiol_GRX-rel"/>
</dbReference>
<dbReference type="GO" id="GO:0005829">
    <property type="term" value="C:cytosol"/>
    <property type="evidence" value="ECO:0007669"/>
    <property type="project" value="TreeGrafter"/>
</dbReference>
<evidence type="ECO:0000313" key="5">
    <source>
        <dbReference type="EMBL" id="CAD8332278.1"/>
    </source>
</evidence>
<dbReference type="PANTHER" id="PTHR10293">
    <property type="entry name" value="GLUTAREDOXIN FAMILY MEMBER"/>
    <property type="match status" value="1"/>
</dbReference>
<reference evidence="5" key="1">
    <citation type="submission" date="2021-01" db="EMBL/GenBank/DDBJ databases">
        <authorList>
            <person name="Corre E."/>
            <person name="Pelletier E."/>
            <person name="Niang G."/>
            <person name="Scheremetjew M."/>
            <person name="Finn R."/>
            <person name="Kale V."/>
            <person name="Holt S."/>
            <person name="Cochrane G."/>
            <person name="Meng A."/>
            <person name="Brown T."/>
            <person name="Cohen L."/>
        </authorList>
    </citation>
    <scope>NUCLEOTIDE SEQUENCE</scope>
    <source>
        <strain evidence="5">CCMP3328</strain>
    </source>
</reference>
<feature type="domain" description="Glutaredoxin" evidence="4">
    <location>
        <begin position="154"/>
        <end position="218"/>
    </location>
</feature>
<keyword evidence="1" id="KW-0479">Metal-binding</keyword>
<dbReference type="PANTHER" id="PTHR10293:SF73">
    <property type="entry name" value="GLUTAREDOXIN-3"/>
    <property type="match status" value="1"/>
</dbReference>
<dbReference type="Pfam" id="PF00462">
    <property type="entry name" value="Glutaredoxin"/>
    <property type="match status" value="2"/>
</dbReference>
<dbReference type="SUPFAM" id="SSF52833">
    <property type="entry name" value="Thioredoxin-like"/>
    <property type="match status" value="3"/>
</dbReference>
<sequence length="347" mass="37848">MSLQKVNAAGISNSKPAEFPWKGKKAVLLFGAAWHEACPPLEQVLDALASTAEDPAAMYFGSLEAEDVSEVAERYGVSVVPTVVALAADGSVFESFEGVADPSLVTLGVQRLITQCVATGAGGVASSSSAADGAASQQESLSDRLDRLIRGDQVMLFMKGKPDAPRCGFSRQAVELLEEQKVAFGSFDILSDDTVRQGLKKHSDWPTYPQFYVKGELVGGLDIVKEMIEDGPLAEQWEVPQTDGSTVETLQQRLEKLTKQHKVMLFMKGLPSAPKCGFSRKIVELLESKKIAFDAFDILEDEEVRQGLKEFSKWPTFPQLYVNGDLVGGLDICLELDENDEFMDMLE</sequence>
<proteinExistence type="predicted"/>
<evidence type="ECO:0000259" key="4">
    <source>
        <dbReference type="Pfam" id="PF00462"/>
    </source>
</evidence>
<dbReference type="AlphaFoldDB" id="A0A6T6EQF6"/>
<dbReference type="GO" id="GO:0046872">
    <property type="term" value="F:metal ion binding"/>
    <property type="evidence" value="ECO:0007669"/>
    <property type="project" value="UniProtKB-KW"/>
</dbReference>
<dbReference type="EMBL" id="HBEF01007018">
    <property type="protein sequence ID" value="CAD8332279.1"/>
    <property type="molecule type" value="Transcribed_RNA"/>
</dbReference>
<feature type="domain" description="Glutaredoxin" evidence="4">
    <location>
        <begin position="263"/>
        <end position="327"/>
    </location>
</feature>
<protein>
    <recommendedName>
        <fullName evidence="4">Glutaredoxin domain-containing protein</fullName>
    </recommendedName>
</protein>
<gene>
    <name evidence="5" type="ORF">CAUS1442_LOCUS4377</name>
    <name evidence="6" type="ORF">CAUS1442_LOCUS4378</name>
</gene>
<dbReference type="GO" id="GO:0006879">
    <property type="term" value="P:intracellular iron ion homeostasis"/>
    <property type="evidence" value="ECO:0007669"/>
    <property type="project" value="TreeGrafter"/>
</dbReference>
<dbReference type="GO" id="GO:0005634">
    <property type="term" value="C:nucleus"/>
    <property type="evidence" value="ECO:0007669"/>
    <property type="project" value="TreeGrafter"/>
</dbReference>
<dbReference type="InterPro" id="IPR002109">
    <property type="entry name" value="Glutaredoxin"/>
</dbReference>